<dbReference type="PANTHER" id="PTHR31189:SF2">
    <property type="entry name" value="RMLC-LIKE CUPINS SUPERFAMILY PROTEIN"/>
    <property type="match status" value="1"/>
</dbReference>
<feature type="signal peptide" evidence="3">
    <location>
        <begin position="1"/>
        <end position="28"/>
    </location>
</feature>
<dbReference type="CDD" id="cd02244">
    <property type="entry name" value="cupin_7S_vicilin-like_N"/>
    <property type="match status" value="1"/>
</dbReference>
<dbReference type="Pfam" id="PF00190">
    <property type="entry name" value="Cupin_1"/>
    <property type="match status" value="2"/>
</dbReference>
<accession>A0AAN7LSC8</accession>
<organism evidence="5 6">
    <name type="scientific">Trapa natans</name>
    <name type="common">Water chestnut</name>
    <dbReference type="NCBI Taxonomy" id="22666"/>
    <lineage>
        <taxon>Eukaryota</taxon>
        <taxon>Viridiplantae</taxon>
        <taxon>Streptophyta</taxon>
        <taxon>Embryophyta</taxon>
        <taxon>Tracheophyta</taxon>
        <taxon>Spermatophyta</taxon>
        <taxon>Magnoliopsida</taxon>
        <taxon>eudicotyledons</taxon>
        <taxon>Gunneridae</taxon>
        <taxon>Pentapetalae</taxon>
        <taxon>rosids</taxon>
        <taxon>malvids</taxon>
        <taxon>Myrtales</taxon>
        <taxon>Lythraceae</taxon>
        <taxon>Trapa</taxon>
    </lineage>
</organism>
<dbReference type="InterPro" id="IPR006045">
    <property type="entry name" value="Cupin_1"/>
</dbReference>
<evidence type="ECO:0000259" key="4">
    <source>
        <dbReference type="SMART" id="SM00835"/>
    </source>
</evidence>
<dbReference type="InterPro" id="IPR014710">
    <property type="entry name" value="RmlC-like_jellyroll"/>
</dbReference>
<comment type="caution">
    <text evidence="5">The sequence shown here is derived from an EMBL/GenBank/DDBJ whole genome shotgun (WGS) entry which is preliminary data.</text>
</comment>
<reference evidence="5 6" key="1">
    <citation type="journal article" date="2023" name="Hortic Res">
        <title>Pangenome of water caltrop reveals structural variations and asymmetric subgenome divergence after allopolyploidization.</title>
        <authorList>
            <person name="Zhang X."/>
            <person name="Chen Y."/>
            <person name="Wang L."/>
            <person name="Yuan Y."/>
            <person name="Fang M."/>
            <person name="Shi L."/>
            <person name="Lu R."/>
            <person name="Comes H.P."/>
            <person name="Ma Y."/>
            <person name="Chen Y."/>
            <person name="Huang G."/>
            <person name="Zhou Y."/>
            <person name="Zheng Z."/>
            <person name="Qiu Y."/>
        </authorList>
    </citation>
    <scope>NUCLEOTIDE SEQUENCE [LARGE SCALE GENOMIC DNA]</scope>
    <source>
        <strain evidence="5">F231</strain>
    </source>
</reference>
<evidence type="ECO:0000256" key="1">
    <source>
        <dbReference type="ARBA" id="ARBA00022729"/>
    </source>
</evidence>
<dbReference type="SMART" id="SM00835">
    <property type="entry name" value="Cupin_1"/>
    <property type="match status" value="2"/>
</dbReference>
<gene>
    <name evidence="5" type="ORF">SAY86_002350</name>
</gene>
<feature type="compositionally biased region" description="Basic and acidic residues" evidence="2">
    <location>
        <begin position="485"/>
        <end position="497"/>
    </location>
</feature>
<dbReference type="AlphaFoldDB" id="A0AAN7LSC8"/>
<dbReference type="SUPFAM" id="SSF51182">
    <property type="entry name" value="RmlC-like cupins"/>
    <property type="match status" value="1"/>
</dbReference>
<keyword evidence="6" id="KW-1185">Reference proteome</keyword>
<dbReference type="CDD" id="cd02245">
    <property type="entry name" value="cupin_7S_vicilin-like_C"/>
    <property type="match status" value="1"/>
</dbReference>
<name>A0AAN7LSC8_TRANT</name>
<dbReference type="EMBL" id="JAXQNO010000013">
    <property type="protein sequence ID" value="KAK4785661.1"/>
    <property type="molecule type" value="Genomic_DNA"/>
</dbReference>
<feature type="chain" id="PRO_5042967258" description="Cupin type-1 domain-containing protein" evidence="3">
    <location>
        <begin position="29"/>
        <end position="514"/>
    </location>
</feature>
<keyword evidence="1 3" id="KW-0732">Signal</keyword>
<dbReference type="Gene3D" id="2.60.120.10">
    <property type="entry name" value="Jelly Rolls"/>
    <property type="match status" value="2"/>
</dbReference>
<protein>
    <recommendedName>
        <fullName evidence="4">Cupin type-1 domain-containing protein</fullName>
    </recommendedName>
</protein>
<feature type="domain" description="Cupin type-1" evidence="4">
    <location>
        <begin position="66"/>
        <end position="221"/>
    </location>
</feature>
<dbReference type="Proteomes" id="UP001346149">
    <property type="component" value="Unassembled WGS sequence"/>
</dbReference>
<evidence type="ECO:0000256" key="3">
    <source>
        <dbReference type="SAM" id="SignalP"/>
    </source>
</evidence>
<proteinExistence type="predicted"/>
<feature type="domain" description="Cupin type-1" evidence="4">
    <location>
        <begin position="312"/>
        <end position="461"/>
    </location>
</feature>
<dbReference type="PANTHER" id="PTHR31189">
    <property type="entry name" value="OS03G0336100 PROTEIN-RELATED"/>
    <property type="match status" value="1"/>
</dbReference>
<evidence type="ECO:0000313" key="5">
    <source>
        <dbReference type="EMBL" id="KAK4785661.1"/>
    </source>
</evidence>
<sequence>MMTTTKTPLWLLLLALTVLLLLLSPAKSYHGGEEVEEEVEEEEEVEDERTEWQRGYGRMREGEDVFLLQDSKPVIQTKAGEMRVVRTFGGRIVEKPIHIGFITMEPKSLFIPQYLDSSLILFVRRGEAKLGTIYKDELLERYLKSGDVFRIPAGSAFYLVNTGEEGQRLHIICSIDTSQSLGLRTFQSFFVGGGTYPVSVLTGFDPETLATAFNVSRDELMDFLTSQQEGPIVHVHDSVPPRAWTKFMQLNKDDKLQHMKRIVESQRLSMEEGKEDELEKSWSWRKLLMSLFGSDDAREDGGRRRGKAPDSYNLYDRKPDFRNNYGWSVALHQSDYEPLRHSGIGIYLVNLTAGSMMAPHVNPTATEYGIVLRGSGTVQIAYPNGSSAMKAKVREGDVFWVPRYFPFCQTSSQNGPFEFFGFTTSAKKNRPQFLAGQNSLLHVLSGPELAASLGITDERMRGFLDAQREAVILPSSSLAPPEEMQQEKEKRRLESRGVGKVAASIANEMVVGLE</sequence>
<feature type="region of interest" description="Disordered" evidence="2">
    <location>
        <begin position="475"/>
        <end position="497"/>
    </location>
</feature>
<evidence type="ECO:0000256" key="2">
    <source>
        <dbReference type="SAM" id="MobiDB-lite"/>
    </source>
</evidence>
<dbReference type="InterPro" id="IPR011051">
    <property type="entry name" value="RmlC_Cupin_sf"/>
</dbReference>
<dbReference type="InterPro" id="IPR050253">
    <property type="entry name" value="Seed_Storage-Functional"/>
</dbReference>
<evidence type="ECO:0000313" key="6">
    <source>
        <dbReference type="Proteomes" id="UP001346149"/>
    </source>
</evidence>